<evidence type="ECO:0000256" key="1">
    <source>
        <dbReference type="SAM" id="MobiDB-lite"/>
    </source>
</evidence>
<organism evidence="2 3">
    <name type="scientific">Gulo gulo</name>
    <name type="common">Wolverine</name>
    <name type="synonym">Gluton</name>
    <dbReference type="NCBI Taxonomy" id="48420"/>
    <lineage>
        <taxon>Eukaryota</taxon>
        <taxon>Metazoa</taxon>
        <taxon>Chordata</taxon>
        <taxon>Craniata</taxon>
        <taxon>Vertebrata</taxon>
        <taxon>Euteleostomi</taxon>
        <taxon>Mammalia</taxon>
        <taxon>Eutheria</taxon>
        <taxon>Laurasiatheria</taxon>
        <taxon>Carnivora</taxon>
        <taxon>Caniformia</taxon>
        <taxon>Musteloidea</taxon>
        <taxon>Mustelidae</taxon>
        <taxon>Guloninae</taxon>
        <taxon>Gulo</taxon>
    </lineage>
</organism>
<accession>A0A9X9Q0Z3</accession>
<dbReference type="AlphaFoldDB" id="A0A9X9Q0Z3"/>
<evidence type="ECO:0000313" key="2">
    <source>
        <dbReference type="EMBL" id="VCW90778.1"/>
    </source>
</evidence>
<dbReference type="EMBL" id="CYRY02016356">
    <property type="protein sequence ID" value="VCW90778.1"/>
    <property type="molecule type" value="Genomic_DNA"/>
</dbReference>
<keyword evidence="3" id="KW-1185">Reference proteome</keyword>
<reference evidence="2 3" key="1">
    <citation type="submission" date="2018-10" db="EMBL/GenBank/DDBJ databases">
        <authorList>
            <person name="Ekblom R."/>
            <person name="Jareborg N."/>
        </authorList>
    </citation>
    <scope>NUCLEOTIDE SEQUENCE [LARGE SCALE GENOMIC DNA]</scope>
    <source>
        <tissue evidence="2">Muscle</tissue>
    </source>
</reference>
<proteinExistence type="predicted"/>
<evidence type="ECO:0000313" key="3">
    <source>
        <dbReference type="Proteomes" id="UP000269945"/>
    </source>
</evidence>
<protein>
    <submittedName>
        <fullName evidence="2">Uncharacterized protein</fullName>
    </submittedName>
</protein>
<gene>
    <name evidence="2" type="ORF">BN2614_LOCUS7</name>
</gene>
<feature type="non-terminal residue" evidence="2">
    <location>
        <position position="1"/>
    </location>
</feature>
<comment type="caution">
    <text evidence="2">The sequence shown here is derived from an EMBL/GenBank/DDBJ whole genome shotgun (WGS) entry which is preliminary data.</text>
</comment>
<name>A0A9X9Q0Z3_GULGU</name>
<dbReference type="Proteomes" id="UP000269945">
    <property type="component" value="Unassembled WGS sequence"/>
</dbReference>
<feature type="compositionally biased region" description="Low complexity" evidence="1">
    <location>
        <begin position="115"/>
        <end position="130"/>
    </location>
</feature>
<feature type="region of interest" description="Disordered" evidence="1">
    <location>
        <begin position="1"/>
        <end position="28"/>
    </location>
</feature>
<sequence length="160" mass="16801">GQSGERVLSASLRRGRGQRTRQEVTQENSALLQAGARAARPPPWSCWHPSSARLPPDVVPAWPCLALMAPSRHALEAQPDGGPQQPRASCGFSASLVPHSRGPSHPLLTREPLCAAPASSASEAESPVSPLFTLSGGFCPQPGSAPTPLWDARKPLPQSP</sequence>
<feature type="region of interest" description="Disordered" evidence="1">
    <location>
        <begin position="75"/>
        <end position="160"/>
    </location>
</feature>